<evidence type="ECO:0000313" key="2">
    <source>
        <dbReference type="EMBL" id="MFO7193909.1"/>
    </source>
</evidence>
<sequence>MSVAPPSVEPGPSAPEVHLTAFELAVGRIRQRLARSLGEQARGLVHVERDPGDELGEAAVQAVPGRARSQQPCCAQQQLLGHGHLGKRTGAPGPAGGEEGARRG</sequence>
<dbReference type="Proteomes" id="UP000249324">
    <property type="component" value="Unassembled WGS sequence"/>
</dbReference>
<dbReference type="AlphaFoldDB" id="A0ABD6FLC1"/>
<reference evidence="2 3" key="1">
    <citation type="journal article" date="2021" name="BMC Genomics">
        <title>Genome-resolved metagenome and metatranscriptome analyses of thermophilic composting reveal key bacterial players and their metabolic interactions.</title>
        <authorList>
            <person name="Braga L.P.P."/>
            <person name="Pereira R.V."/>
            <person name="Martins L.F."/>
            <person name="Moura L.M.S."/>
            <person name="Sanchez F.B."/>
            <person name="Patane J.S.L."/>
            <person name="da Silva A.M."/>
            <person name="Setubal J.C."/>
        </authorList>
    </citation>
    <scope>NUCLEOTIDE SEQUENCE [LARGE SCALE GENOMIC DNA]</scope>
    <source>
        <strain evidence="2">ZC4RG45</strain>
    </source>
</reference>
<protein>
    <submittedName>
        <fullName evidence="2">Uncharacterized protein</fullName>
    </submittedName>
</protein>
<name>A0ABD6FLC1_9PSEU</name>
<organism evidence="2 3">
    <name type="scientific">Thermocrispum agreste</name>
    <dbReference type="NCBI Taxonomy" id="37925"/>
    <lineage>
        <taxon>Bacteria</taxon>
        <taxon>Bacillati</taxon>
        <taxon>Actinomycetota</taxon>
        <taxon>Actinomycetes</taxon>
        <taxon>Pseudonocardiales</taxon>
        <taxon>Pseudonocardiaceae</taxon>
        <taxon>Thermocrispum</taxon>
    </lineage>
</organism>
<gene>
    <name evidence="2" type="ORF">DIU77_016830</name>
</gene>
<evidence type="ECO:0000313" key="3">
    <source>
        <dbReference type="Proteomes" id="UP000249324"/>
    </source>
</evidence>
<evidence type="ECO:0000256" key="1">
    <source>
        <dbReference type="SAM" id="MobiDB-lite"/>
    </source>
</evidence>
<dbReference type="EMBL" id="QGUI02000300">
    <property type="protein sequence ID" value="MFO7193909.1"/>
    <property type="molecule type" value="Genomic_DNA"/>
</dbReference>
<proteinExistence type="predicted"/>
<feature type="region of interest" description="Disordered" evidence="1">
    <location>
        <begin position="78"/>
        <end position="104"/>
    </location>
</feature>
<accession>A0ABD6FLC1</accession>
<comment type="caution">
    <text evidence="2">The sequence shown here is derived from an EMBL/GenBank/DDBJ whole genome shotgun (WGS) entry which is preliminary data.</text>
</comment>